<dbReference type="InterPro" id="IPR038974">
    <property type="entry name" value="CIF1/2"/>
</dbReference>
<feature type="chain" id="PRO_5032371754" description="CLAVATA3/ESR-related protein" evidence="2">
    <location>
        <begin position="27"/>
        <end position="95"/>
    </location>
</feature>
<comment type="caution">
    <text evidence="3">The sequence shown here is derived from an EMBL/GenBank/DDBJ whole genome shotgun (WGS) entry which is preliminary data.</text>
</comment>
<keyword evidence="4" id="KW-1185">Reference proteome</keyword>
<evidence type="ECO:0008006" key="5">
    <source>
        <dbReference type="Google" id="ProtNLM"/>
    </source>
</evidence>
<dbReference type="PANTHER" id="PTHR35290:SF2">
    <property type="entry name" value="PROTEIN CASPARIAN STRIP INTEGRITY FACTOR 1"/>
    <property type="match status" value="1"/>
</dbReference>
<reference evidence="3" key="1">
    <citation type="submission" date="2020-01" db="EMBL/GenBank/DDBJ databases">
        <title>Genome sequence of Kobresia littledalei, the first chromosome-level genome in the family Cyperaceae.</title>
        <authorList>
            <person name="Qu G."/>
        </authorList>
    </citation>
    <scope>NUCLEOTIDE SEQUENCE</scope>
    <source>
        <strain evidence="3">C.B.Clarke</strain>
        <tissue evidence="3">Leaf</tissue>
    </source>
</reference>
<evidence type="ECO:0000313" key="3">
    <source>
        <dbReference type="EMBL" id="KAF3329035.1"/>
    </source>
</evidence>
<evidence type="ECO:0000256" key="2">
    <source>
        <dbReference type="SAM" id="SignalP"/>
    </source>
</evidence>
<evidence type="ECO:0000256" key="1">
    <source>
        <dbReference type="SAM" id="MobiDB-lite"/>
    </source>
</evidence>
<accession>A0A833QM71</accession>
<dbReference type="AlphaFoldDB" id="A0A833QM71"/>
<feature type="region of interest" description="Disordered" evidence="1">
    <location>
        <begin position="74"/>
        <end position="95"/>
    </location>
</feature>
<keyword evidence="2" id="KW-0732">Signal</keyword>
<sequence>MSTGRCTIRVLLLLFIVLFLLSPSYAGGKGRFFNSNLLQGKPEQIELASHGAPLEEDAGDQARKHGRVLRVAADDYGRYDPSPSMNKPHFKDIPN</sequence>
<organism evidence="3 4">
    <name type="scientific">Carex littledalei</name>
    <dbReference type="NCBI Taxonomy" id="544730"/>
    <lineage>
        <taxon>Eukaryota</taxon>
        <taxon>Viridiplantae</taxon>
        <taxon>Streptophyta</taxon>
        <taxon>Embryophyta</taxon>
        <taxon>Tracheophyta</taxon>
        <taxon>Spermatophyta</taxon>
        <taxon>Magnoliopsida</taxon>
        <taxon>Liliopsida</taxon>
        <taxon>Poales</taxon>
        <taxon>Cyperaceae</taxon>
        <taxon>Cyperoideae</taxon>
        <taxon>Cariceae</taxon>
        <taxon>Carex</taxon>
        <taxon>Carex subgen. Euthyceras</taxon>
    </lineage>
</organism>
<protein>
    <recommendedName>
        <fullName evidence="5">CLAVATA3/ESR-related protein</fullName>
    </recommendedName>
</protein>
<dbReference type="Proteomes" id="UP000623129">
    <property type="component" value="Unassembled WGS sequence"/>
</dbReference>
<gene>
    <name evidence="3" type="ORF">FCM35_KLT06113</name>
</gene>
<proteinExistence type="predicted"/>
<dbReference type="OrthoDB" id="1936508at2759"/>
<name>A0A833QM71_9POAL</name>
<dbReference type="PANTHER" id="PTHR35290">
    <property type="entry name" value="PROTEIN CASPARIAN STRIP INTEGRITY FACTOR 1-RELATED"/>
    <property type="match status" value="1"/>
</dbReference>
<feature type="signal peptide" evidence="2">
    <location>
        <begin position="1"/>
        <end position="26"/>
    </location>
</feature>
<evidence type="ECO:0000313" key="4">
    <source>
        <dbReference type="Proteomes" id="UP000623129"/>
    </source>
</evidence>
<dbReference type="EMBL" id="SWLB01000015">
    <property type="protein sequence ID" value="KAF3329035.1"/>
    <property type="molecule type" value="Genomic_DNA"/>
</dbReference>